<comment type="caution">
    <text evidence="1">The sequence shown here is derived from an EMBL/GenBank/DDBJ whole genome shotgun (WGS) entry which is preliminary data.</text>
</comment>
<dbReference type="Proteomes" id="UP000031338">
    <property type="component" value="Unassembled WGS sequence"/>
</dbReference>
<organism evidence="1 2">
    <name type="scientific">Novosphingobium subterraneum</name>
    <dbReference type="NCBI Taxonomy" id="48936"/>
    <lineage>
        <taxon>Bacteria</taxon>
        <taxon>Pseudomonadati</taxon>
        <taxon>Pseudomonadota</taxon>
        <taxon>Alphaproteobacteria</taxon>
        <taxon>Sphingomonadales</taxon>
        <taxon>Sphingomonadaceae</taxon>
        <taxon>Novosphingobium</taxon>
    </lineage>
</organism>
<protein>
    <recommendedName>
        <fullName evidence="3">Transferrin-binding protein B C-lobe/N-lobe beta barrel domain-containing protein</fullName>
    </recommendedName>
</protein>
<evidence type="ECO:0000313" key="1">
    <source>
        <dbReference type="EMBL" id="KHS43224.1"/>
    </source>
</evidence>
<dbReference type="RefSeq" id="WP_039337396.1">
    <property type="nucleotide sequence ID" value="NZ_JRVC01000023.1"/>
</dbReference>
<evidence type="ECO:0000313" key="2">
    <source>
        <dbReference type="Proteomes" id="UP000031338"/>
    </source>
</evidence>
<dbReference type="InterPro" id="IPR011250">
    <property type="entry name" value="OMP/PagP_B-barrel"/>
</dbReference>
<proteinExistence type="predicted"/>
<gene>
    <name evidence="1" type="ORF">NJ75_03853</name>
</gene>
<dbReference type="PROSITE" id="PS51257">
    <property type="entry name" value="PROKAR_LIPOPROTEIN"/>
    <property type="match status" value="1"/>
</dbReference>
<dbReference type="SUPFAM" id="SSF56925">
    <property type="entry name" value="OMPA-like"/>
    <property type="match status" value="1"/>
</dbReference>
<evidence type="ECO:0008006" key="3">
    <source>
        <dbReference type="Google" id="ProtNLM"/>
    </source>
</evidence>
<dbReference type="Gene3D" id="2.40.160.90">
    <property type="match status" value="1"/>
</dbReference>
<dbReference type="EMBL" id="JRVC01000023">
    <property type="protein sequence ID" value="KHS43224.1"/>
    <property type="molecule type" value="Genomic_DNA"/>
</dbReference>
<sequence length="309" mass="31445">MITTLRNATATLSLATLLASCGGGDGGGMASTPPPVTYKTLAELSGDQTFQSGGITGVPVGPELRNQSTLAFGQGVEIRYSAATDSYNLNNGSGLVVEFAPAQVVNRNDTTVTWQKPAGNGAVDFLSISNPSVNGVKLSYALFGNWTHYQPGADRSYSLVGGVPTQATDVPRSGSATYATQVVGLAARSGQGYYLIGESTGTFSANFGSNSVSTSLTLAGKAPNSTVVTSFGNFNGTGTISSSGPGFTGTLSGSNASGAFSGAFFGPRGIEAGYTFFLNGTTDTTLSIQGALFGKKNWMPRKTSGVEGH</sequence>
<dbReference type="STRING" id="48936.NJ75_03853"/>
<dbReference type="PATRIC" id="fig|48936.3.peg.3890"/>
<keyword evidence="2" id="KW-1185">Reference proteome</keyword>
<reference evidence="1 2" key="1">
    <citation type="submission" date="2014-10" db="EMBL/GenBank/DDBJ databases">
        <title>Draft genome sequence of Novosphingobium subterraneum DSM 12447.</title>
        <authorList>
            <person name="Gan H.M."/>
            <person name="Gan H.Y."/>
            <person name="Savka M.A."/>
        </authorList>
    </citation>
    <scope>NUCLEOTIDE SEQUENCE [LARGE SCALE GENOMIC DNA]</scope>
    <source>
        <strain evidence="1 2">DSM 12447</strain>
    </source>
</reference>
<dbReference type="AlphaFoldDB" id="A0A0B8ZAD9"/>
<accession>A0A0B8ZAD9</accession>
<name>A0A0B8ZAD9_9SPHN</name>